<dbReference type="InterPro" id="IPR025090">
    <property type="entry name" value="DUF4017"/>
</dbReference>
<keyword evidence="3" id="KW-1185">Reference proteome</keyword>
<evidence type="ECO:0000313" key="3">
    <source>
        <dbReference type="Proteomes" id="UP000011134"/>
    </source>
</evidence>
<keyword evidence="1" id="KW-0812">Transmembrane</keyword>
<accession>L8JC87</accession>
<proteinExistence type="predicted"/>
<dbReference type="RefSeq" id="WP_007463088.1">
    <property type="nucleotide sequence ID" value="NZ_AMZO01000006.1"/>
</dbReference>
<dbReference type="AlphaFoldDB" id="L8JC87"/>
<gene>
    <name evidence="2" type="ORF">C942_04153</name>
</gene>
<name>L8JC87_9GAMM</name>
<protein>
    <submittedName>
        <fullName evidence="2">Uncharacterized protein</fullName>
    </submittedName>
</protein>
<sequence>MKHIVILALNYFIIMILAFIVPGFVGYWLINWLVMLFFDVQ</sequence>
<organism evidence="2 3">
    <name type="scientific">Photobacterium marinum</name>
    <dbReference type="NCBI Taxonomy" id="1056511"/>
    <lineage>
        <taxon>Bacteria</taxon>
        <taxon>Pseudomonadati</taxon>
        <taxon>Pseudomonadota</taxon>
        <taxon>Gammaproteobacteria</taxon>
        <taxon>Vibrionales</taxon>
        <taxon>Vibrionaceae</taxon>
        <taxon>Photobacterium</taxon>
    </lineage>
</organism>
<reference evidence="2 3" key="1">
    <citation type="submission" date="2012-12" db="EMBL/GenBank/DDBJ databases">
        <title>Genome Assembly of Photobacterium sp. AK15.</title>
        <authorList>
            <person name="Khatri I."/>
            <person name="Vaidya B."/>
            <person name="Srinivas T.N.R."/>
            <person name="Subramanian S."/>
            <person name="Pinnaka A."/>
        </authorList>
    </citation>
    <scope>NUCLEOTIDE SEQUENCE [LARGE SCALE GENOMIC DNA]</scope>
    <source>
        <strain evidence="2 3">AK15</strain>
    </source>
</reference>
<dbReference type="PATRIC" id="fig|1056511.3.peg.983"/>
<evidence type="ECO:0000256" key="1">
    <source>
        <dbReference type="SAM" id="Phobius"/>
    </source>
</evidence>
<keyword evidence="1" id="KW-0472">Membrane</keyword>
<dbReference type="EMBL" id="AMZO01000006">
    <property type="protein sequence ID" value="ELR66455.1"/>
    <property type="molecule type" value="Genomic_DNA"/>
</dbReference>
<evidence type="ECO:0000313" key="2">
    <source>
        <dbReference type="EMBL" id="ELR66455.1"/>
    </source>
</evidence>
<dbReference type="Proteomes" id="UP000011134">
    <property type="component" value="Unassembled WGS sequence"/>
</dbReference>
<comment type="caution">
    <text evidence="2">The sequence shown here is derived from an EMBL/GenBank/DDBJ whole genome shotgun (WGS) entry which is preliminary data.</text>
</comment>
<keyword evidence="1" id="KW-1133">Transmembrane helix</keyword>
<dbReference type="Pfam" id="PF13209">
    <property type="entry name" value="DUF4017"/>
    <property type="match status" value="1"/>
</dbReference>
<feature type="transmembrane region" description="Helical" evidence="1">
    <location>
        <begin position="7"/>
        <end position="30"/>
    </location>
</feature>